<protein>
    <submittedName>
        <fullName evidence="1">Uncharacterized protein</fullName>
    </submittedName>
</protein>
<dbReference type="EMBL" id="KN817629">
    <property type="protein sequence ID" value="KJA16063.1"/>
    <property type="molecule type" value="Genomic_DNA"/>
</dbReference>
<dbReference type="Proteomes" id="UP000054270">
    <property type="component" value="Unassembled WGS sequence"/>
</dbReference>
<evidence type="ECO:0000313" key="2">
    <source>
        <dbReference type="Proteomes" id="UP000054270"/>
    </source>
</evidence>
<sequence>MTSEAGILGIGRDCINYLRSSPTQRLCAISHTPLFDDGCEVLFRWLTAGDDVSSQQVLTALQNDIEGTADIAEALISSLQIPSLPIAQTSALSALVLSNNPLSPAFKSTLFALLPNLPSLRLLHLSMTNITPVDALALAAYISDERCQLAELHANANTMGYAGARAVVCAVSRCWTMERVDLYSNATEDPAVDAADDGQDQDYSRLALHEVVSLHNAIGAYAPGSGCSWTGLQTKLKYHLAQHTCLKHAAASEARQLLKYARIMLRNARPAPAPTREVCADCECTAAAASPSPLTSAEGSQAHTPVASSFSALPTELQLHILSALAPTLSSAQHLRVIAYASDTRTLPALRLCLPLAPLSRGGGCVADPGALGYAATATRGLSDRAGKKVGSLRRRGTHACASGSCMGRGSVVCQRETARDEWLTRVGCDRYDPSLRRT</sequence>
<gene>
    <name evidence="1" type="ORF">HYPSUDRAFT_58460</name>
</gene>
<dbReference type="SUPFAM" id="SSF52047">
    <property type="entry name" value="RNI-like"/>
    <property type="match status" value="1"/>
</dbReference>
<keyword evidence="2" id="KW-1185">Reference proteome</keyword>
<accession>A0A0D2LYV6</accession>
<reference evidence="2" key="1">
    <citation type="submission" date="2014-04" db="EMBL/GenBank/DDBJ databases">
        <title>Evolutionary Origins and Diversification of the Mycorrhizal Mutualists.</title>
        <authorList>
            <consortium name="DOE Joint Genome Institute"/>
            <consortium name="Mycorrhizal Genomics Consortium"/>
            <person name="Kohler A."/>
            <person name="Kuo A."/>
            <person name="Nagy L.G."/>
            <person name="Floudas D."/>
            <person name="Copeland A."/>
            <person name="Barry K.W."/>
            <person name="Cichocki N."/>
            <person name="Veneault-Fourrey C."/>
            <person name="LaButti K."/>
            <person name="Lindquist E.A."/>
            <person name="Lipzen A."/>
            <person name="Lundell T."/>
            <person name="Morin E."/>
            <person name="Murat C."/>
            <person name="Riley R."/>
            <person name="Ohm R."/>
            <person name="Sun H."/>
            <person name="Tunlid A."/>
            <person name="Henrissat B."/>
            <person name="Grigoriev I.V."/>
            <person name="Hibbett D.S."/>
            <person name="Martin F."/>
        </authorList>
    </citation>
    <scope>NUCLEOTIDE SEQUENCE [LARGE SCALE GENOMIC DNA]</scope>
    <source>
        <strain evidence="2">FD-334 SS-4</strain>
    </source>
</reference>
<dbReference type="Gene3D" id="3.80.10.10">
    <property type="entry name" value="Ribonuclease Inhibitor"/>
    <property type="match status" value="1"/>
</dbReference>
<name>A0A0D2LYV6_HYPSF</name>
<dbReference type="OrthoDB" id="120976at2759"/>
<proteinExistence type="predicted"/>
<dbReference type="InterPro" id="IPR032675">
    <property type="entry name" value="LRR_dom_sf"/>
</dbReference>
<evidence type="ECO:0000313" key="1">
    <source>
        <dbReference type="EMBL" id="KJA16063.1"/>
    </source>
</evidence>
<dbReference type="AlphaFoldDB" id="A0A0D2LYV6"/>
<dbReference type="STRING" id="945553.A0A0D2LYV6"/>
<organism evidence="1 2">
    <name type="scientific">Hypholoma sublateritium (strain FD-334 SS-4)</name>
    <dbReference type="NCBI Taxonomy" id="945553"/>
    <lineage>
        <taxon>Eukaryota</taxon>
        <taxon>Fungi</taxon>
        <taxon>Dikarya</taxon>
        <taxon>Basidiomycota</taxon>
        <taxon>Agaricomycotina</taxon>
        <taxon>Agaricomycetes</taxon>
        <taxon>Agaricomycetidae</taxon>
        <taxon>Agaricales</taxon>
        <taxon>Agaricineae</taxon>
        <taxon>Strophariaceae</taxon>
        <taxon>Hypholoma</taxon>
    </lineage>
</organism>